<sequence>MANKKDKDSKVEFLKVVYFDEDAAQDYIDITNGGRLDWTTEENKEKIAKIIAEIDAKAQGGFNLFNVIKAALSGEIKADAQGSLSNIVGSTLKNTLLTDYISAASGDSDVKKFGVGGVYAPANSIALYRMYSSYLNIVPKDQLPIDMEKLNDAILGERGYYAMLLLDEKEPKNVLRFNIAGFKNRYHLADLAKMNLVYYGVKVGTCTKEQLSIENEFTVTTSTMQETISVDEIINGSSQEKTSSNELNVYDIVLAGVIRE</sequence>
<reference evidence="1 2" key="1">
    <citation type="submission" date="2015-09" db="EMBL/GenBank/DDBJ databases">
        <authorList>
            <consortium name="Pathogen Informatics"/>
        </authorList>
    </citation>
    <scope>NUCLEOTIDE SEQUENCE [LARGE SCALE GENOMIC DNA]</scope>
    <source>
        <strain evidence="1 2">2789STDY5834875</strain>
    </source>
</reference>
<name>A0A174YYB9_9FIRM</name>
<dbReference type="RefSeq" id="WP_055216177.1">
    <property type="nucleotide sequence ID" value="NZ_CZBU01000005.1"/>
</dbReference>
<organism evidence="1 2">
    <name type="scientific">Lachnospira eligens</name>
    <dbReference type="NCBI Taxonomy" id="39485"/>
    <lineage>
        <taxon>Bacteria</taxon>
        <taxon>Bacillati</taxon>
        <taxon>Bacillota</taxon>
        <taxon>Clostridia</taxon>
        <taxon>Lachnospirales</taxon>
        <taxon>Lachnospiraceae</taxon>
        <taxon>Lachnospira</taxon>
    </lineage>
</organism>
<dbReference type="OrthoDB" id="3196366at2"/>
<dbReference type="Proteomes" id="UP000095621">
    <property type="component" value="Unassembled WGS sequence"/>
</dbReference>
<dbReference type="InterPro" id="IPR045633">
    <property type="entry name" value="DUF6414"/>
</dbReference>
<dbReference type="Pfam" id="PF19952">
    <property type="entry name" value="DUF6414"/>
    <property type="match status" value="1"/>
</dbReference>
<dbReference type="AlphaFoldDB" id="A0A174YYB9"/>
<proteinExistence type="predicted"/>
<evidence type="ECO:0000313" key="1">
    <source>
        <dbReference type="EMBL" id="CUQ78712.1"/>
    </source>
</evidence>
<accession>A0A174YYB9</accession>
<dbReference type="EMBL" id="CZBU01000005">
    <property type="protein sequence ID" value="CUQ78712.1"/>
    <property type="molecule type" value="Genomic_DNA"/>
</dbReference>
<gene>
    <name evidence="1" type="ORF">ERS852490_02361</name>
</gene>
<protein>
    <submittedName>
        <fullName evidence="1">Uncharacterized protein</fullName>
    </submittedName>
</protein>
<evidence type="ECO:0000313" key="2">
    <source>
        <dbReference type="Proteomes" id="UP000095621"/>
    </source>
</evidence>